<evidence type="ECO:0000256" key="2">
    <source>
        <dbReference type="ARBA" id="ARBA00022692"/>
    </source>
</evidence>
<evidence type="ECO:0000256" key="1">
    <source>
        <dbReference type="ARBA" id="ARBA00004370"/>
    </source>
</evidence>
<reference evidence="6" key="2">
    <citation type="submission" date="2020-11" db="EMBL/GenBank/DDBJ databases">
        <authorList>
            <consortium name="DOE Joint Genome Institute"/>
            <person name="Kuo A."/>
            <person name="Miyauchi S."/>
            <person name="Kiss E."/>
            <person name="Drula E."/>
            <person name="Kohler A."/>
            <person name="Sanchez-Garcia M."/>
            <person name="Andreopoulos B."/>
            <person name="Barry K.W."/>
            <person name="Bonito G."/>
            <person name="Buee M."/>
            <person name="Carver A."/>
            <person name="Chen C."/>
            <person name="Cichocki N."/>
            <person name="Clum A."/>
            <person name="Culley D."/>
            <person name="Crous P.W."/>
            <person name="Fauchery L."/>
            <person name="Girlanda M."/>
            <person name="Hayes R."/>
            <person name="Keri Z."/>
            <person name="Labutti K."/>
            <person name="Lipzen A."/>
            <person name="Lombard V."/>
            <person name="Magnuson J."/>
            <person name="Maillard F."/>
            <person name="Morin E."/>
            <person name="Murat C."/>
            <person name="Nolan M."/>
            <person name="Ohm R."/>
            <person name="Pangilinan J."/>
            <person name="Pereira M."/>
            <person name="Perotto S."/>
            <person name="Peter M."/>
            <person name="Riley R."/>
            <person name="Sitrit Y."/>
            <person name="Stielow B."/>
            <person name="Szollosi G."/>
            <person name="Zifcakova L."/>
            <person name="Stursova M."/>
            <person name="Spatafora J.W."/>
            <person name="Tedersoo L."/>
            <person name="Vaario L.-M."/>
            <person name="Yamada A."/>
            <person name="Yan M."/>
            <person name="Wang P."/>
            <person name="Xu J."/>
            <person name="Bruns T."/>
            <person name="Baldrian P."/>
            <person name="Vilgalys R."/>
            <person name="Henrissat B."/>
            <person name="Grigoriev I.V."/>
            <person name="Hibbett D."/>
            <person name="Nagy L.G."/>
            <person name="Martin F.M."/>
        </authorList>
    </citation>
    <scope>NUCLEOTIDE SEQUENCE</scope>
    <source>
        <strain evidence="6">UH-Tt-Lm1</strain>
    </source>
</reference>
<evidence type="ECO:0000256" key="3">
    <source>
        <dbReference type="ARBA" id="ARBA00022989"/>
    </source>
</evidence>
<comment type="subcellular location">
    <subcellularLocation>
        <location evidence="1">Membrane</location>
    </subcellularLocation>
</comment>
<keyword evidence="4" id="KW-0472">Membrane</keyword>
<evidence type="ECO:0000256" key="4">
    <source>
        <dbReference type="ARBA" id="ARBA00023136"/>
    </source>
</evidence>
<name>A0A9P6HNT6_9AGAM</name>
<feature type="region of interest" description="Disordered" evidence="5">
    <location>
        <begin position="1"/>
        <end position="22"/>
    </location>
</feature>
<keyword evidence="3" id="KW-1133">Transmembrane helix</keyword>
<reference evidence="6" key="1">
    <citation type="journal article" date="2020" name="Nat. Commun.">
        <title>Large-scale genome sequencing of mycorrhizal fungi provides insights into the early evolution of symbiotic traits.</title>
        <authorList>
            <person name="Miyauchi S."/>
            <person name="Kiss E."/>
            <person name="Kuo A."/>
            <person name="Drula E."/>
            <person name="Kohler A."/>
            <person name="Sanchez-Garcia M."/>
            <person name="Morin E."/>
            <person name="Andreopoulos B."/>
            <person name="Barry K.W."/>
            <person name="Bonito G."/>
            <person name="Buee M."/>
            <person name="Carver A."/>
            <person name="Chen C."/>
            <person name="Cichocki N."/>
            <person name="Clum A."/>
            <person name="Culley D."/>
            <person name="Crous P.W."/>
            <person name="Fauchery L."/>
            <person name="Girlanda M."/>
            <person name="Hayes R.D."/>
            <person name="Keri Z."/>
            <person name="LaButti K."/>
            <person name="Lipzen A."/>
            <person name="Lombard V."/>
            <person name="Magnuson J."/>
            <person name="Maillard F."/>
            <person name="Murat C."/>
            <person name="Nolan M."/>
            <person name="Ohm R.A."/>
            <person name="Pangilinan J."/>
            <person name="Pereira M.F."/>
            <person name="Perotto S."/>
            <person name="Peter M."/>
            <person name="Pfister S."/>
            <person name="Riley R."/>
            <person name="Sitrit Y."/>
            <person name="Stielow J.B."/>
            <person name="Szollosi G."/>
            <person name="Zifcakova L."/>
            <person name="Stursova M."/>
            <person name="Spatafora J.W."/>
            <person name="Tedersoo L."/>
            <person name="Vaario L.M."/>
            <person name="Yamada A."/>
            <person name="Yan M."/>
            <person name="Wang P."/>
            <person name="Xu J."/>
            <person name="Bruns T."/>
            <person name="Baldrian P."/>
            <person name="Vilgalys R."/>
            <person name="Dunand C."/>
            <person name="Henrissat B."/>
            <person name="Grigoriev I.V."/>
            <person name="Hibbett D."/>
            <person name="Nagy L.G."/>
            <person name="Martin F.M."/>
        </authorList>
    </citation>
    <scope>NUCLEOTIDE SEQUENCE</scope>
    <source>
        <strain evidence="6">UH-Tt-Lm1</strain>
    </source>
</reference>
<keyword evidence="2" id="KW-0812">Transmembrane</keyword>
<dbReference type="InterPro" id="IPR023395">
    <property type="entry name" value="MCP_dom_sf"/>
</dbReference>
<sequence length="108" mass="11464">MATTKAEYSPPQGLENSQVRADRRRKAAVPQCHGFVDGTIEIVEARGIQGIYRGLLSVELSAAATFGIGGIAGLVAGFITMPSGHVIHAFFVFRPPTFIVLSRPACGH</sequence>
<evidence type="ECO:0000313" key="7">
    <source>
        <dbReference type="Proteomes" id="UP000736335"/>
    </source>
</evidence>
<organism evidence="6 7">
    <name type="scientific">Thelephora terrestris</name>
    <dbReference type="NCBI Taxonomy" id="56493"/>
    <lineage>
        <taxon>Eukaryota</taxon>
        <taxon>Fungi</taxon>
        <taxon>Dikarya</taxon>
        <taxon>Basidiomycota</taxon>
        <taxon>Agaricomycotina</taxon>
        <taxon>Agaricomycetes</taxon>
        <taxon>Thelephorales</taxon>
        <taxon>Thelephoraceae</taxon>
        <taxon>Thelephora</taxon>
    </lineage>
</organism>
<dbReference type="EMBL" id="WIUZ02000001">
    <property type="protein sequence ID" value="KAF9792039.1"/>
    <property type="molecule type" value="Genomic_DNA"/>
</dbReference>
<gene>
    <name evidence="6" type="ORF">BJ322DRAFT_1102565</name>
</gene>
<dbReference type="GO" id="GO:0016020">
    <property type="term" value="C:membrane"/>
    <property type="evidence" value="ECO:0007669"/>
    <property type="project" value="UniProtKB-SubCell"/>
</dbReference>
<comment type="caution">
    <text evidence="6">The sequence shown here is derived from an EMBL/GenBank/DDBJ whole genome shotgun (WGS) entry which is preliminary data.</text>
</comment>
<dbReference type="Proteomes" id="UP000736335">
    <property type="component" value="Unassembled WGS sequence"/>
</dbReference>
<protein>
    <submittedName>
        <fullName evidence="6">Uncharacterized protein</fullName>
    </submittedName>
</protein>
<evidence type="ECO:0000313" key="6">
    <source>
        <dbReference type="EMBL" id="KAF9792039.1"/>
    </source>
</evidence>
<proteinExistence type="predicted"/>
<keyword evidence="7" id="KW-1185">Reference proteome</keyword>
<accession>A0A9P6HNT6</accession>
<evidence type="ECO:0000256" key="5">
    <source>
        <dbReference type="SAM" id="MobiDB-lite"/>
    </source>
</evidence>
<dbReference type="AlphaFoldDB" id="A0A9P6HNT6"/>
<dbReference type="SUPFAM" id="SSF103506">
    <property type="entry name" value="Mitochondrial carrier"/>
    <property type="match status" value="1"/>
</dbReference>